<dbReference type="GO" id="GO:0005737">
    <property type="term" value="C:cytoplasm"/>
    <property type="evidence" value="ECO:0007669"/>
    <property type="project" value="UniProtKB-SubCell"/>
</dbReference>
<keyword evidence="10" id="KW-0411">Iron-sulfur</keyword>
<keyword evidence="13" id="KW-1185">Reference proteome</keyword>
<dbReference type="SFLD" id="SFLDG01062">
    <property type="entry name" value="methyltransferase_(Class_A)"/>
    <property type="match status" value="1"/>
</dbReference>
<protein>
    <recommendedName>
        <fullName evidence="11">Radical SAM core domain-containing protein</fullName>
    </recommendedName>
</protein>
<evidence type="ECO:0000256" key="10">
    <source>
        <dbReference type="ARBA" id="ARBA00023014"/>
    </source>
</evidence>
<dbReference type="PANTHER" id="PTHR30544">
    <property type="entry name" value="23S RRNA METHYLTRANSFERASE"/>
    <property type="match status" value="1"/>
</dbReference>
<dbReference type="SUPFAM" id="SSF102114">
    <property type="entry name" value="Radical SAM enzymes"/>
    <property type="match status" value="1"/>
</dbReference>
<dbReference type="GO" id="GO:0030488">
    <property type="term" value="P:tRNA methylation"/>
    <property type="evidence" value="ECO:0007669"/>
    <property type="project" value="TreeGrafter"/>
</dbReference>
<dbReference type="InterPro" id="IPR013785">
    <property type="entry name" value="Aldolase_TIM"/>
</dbReference>
<dbReference type="PANTHER" id="PTHR30544:SF5">
    <property type="entry name" value="RADICAL SAM CORE DOMAIN-CONTAINING PROTEIN"/>
    <property type="match status" value="1"/>
</dbReference>
<evidence type="ECO:0000256" key="4">
    <source>
        <dbReference type="ARBA" id="ARBA00022490"/>
    </source>
</evidence>
<dbReference type="PIRSF" id="PIRSF006004">
    <property type="entry name" value="CHP00048"/>
    <property type="match status" value="1"/>
</dbReference>
<keyword evidence="4" id="KW-0963">Cytoplasm</keyword>
<dbReference type="Gene3D" id="3.20.20.70">
    <property type="entry name" value="Aldolase class I"/>
    <property type="match status" value="1"/>
</dbReference>
<sequence>MQELAHHLSGLGRGRALWKALSQGYFPAEADHIIGAGGMREAKHKNWGSFGWEVTKESLANCGTRKLLLRMEDGAEIETVLIPSFDGSRTTVCVSSQVGCNRACSFCATGRMGFIRNLSADEILAQVFYARRAARLAEMPPLDNIVFMGMGEPLNNAQAVKLALRQLTDGNMFAFGRSHISVSTVGPTPNAIRQMVDMPARLAWSVHAATDDVRKQLVPTTAHTMEELRDAFAEVLLHRGKEHLFVEVTMLDGINDSPDHAQAMVQLLSTLPGRTRVNLLPYNDIGHLSYRPSSPETIEEFQRILQAGGLVATVRSTRGAGEAAACGQLATLTSKHRAAQGSLQQ</sequence>
<evidence type="ECO:0000256" key="5">
    <source>
        <dbReference type="ARBA" id="ARBA00022603"/>
    </source>
</evidence>
<keyword evidence="9" id="KW-0408">Iron</keyword>
<proteinExistence type="predicted"/>
<comment type="caution">
    <text evidence="12">The sequence shown here is derived from an EMBL/GenBank/DDBJ whole genome shotgun (WGS) entry which is preliminary data.</text>
</comment>
<feature type="domain" description="Radical SAM core" evidence="11">
    <location>
        <begin position="86"/>
        <end position="320"/>
    </location>
</feature>
<evidence type="ECO:0000256" key="1">
    <source>
        <dbReference type="ARBA" id="ARBA00001966"/>
    </source>
</evidence>
<keyword evidence="7" id="KW-0949">S-adenosyl-L-methionine</keyword>
<evidence type="ECO:0000256" key="7">
    <source>
        <dbReference type="ARBA" id="ARBA00022691"/>
    </source>
</evidence>
<dbReference type="SFLD" id="SFLDS00029">
    <property type="entry name" value="Radical_SAM"/>
    <property type="match status" value="1"/>
</dbReference>
<evidence type="ECO:0000256" key="2">
    <source>
        <dbReference type="ARBA" id="ARBA00004496"/>
    </source>
</evidence>
<evidence type="ECO:0000256" key="3">
    <source>
        <dbReference type="ARBA" id="ARBA00022485"/>
    </source>
</evidence>
<reference evidence="12" key="1">
    <citation type="submission" date="2021-02" db="EMBL/GenBank/DDBJ databases">
        <title>First Annotated Genome of the Yellow-green Alga Tribonema minus.</title>
        <authorList>
            <person name="Mahan K.M."/>
        </authorList>
    </citation>
    <scope>NUCLEOTIDE SEQUENCE</scope>
    <source>
        <strain evidence="12">UTEX B ZZ1240</strain>
    </source>
</reference>
<comment type="subcellular location">
    <subcellularLocation>
        <location evidence="2">Cytoplasm</location>
    </subcellularLocation>
</comment>
<dbReference type="GO" id="GO:0051539">
    <property type="term" value="F:4 iron, 4 sulfur cluster binding"/>
    <property type="evidence" value="ECO:0007669"/>
    <property type="project" value="UniProtKB-KW"/>
</dbReference>
<keyword evidence="3" id="KW-0004">4Fe-4S</keyword>
<evidence type="ECO:0000256" key="8">
    <source>
        <dbReference type="ARBA" id="ARBA00022723"/>
    </source>
</evidence>
<organism evidence="12 13">
    <name type="scientific">Tribonema minus</name>
    <dbReference type="NCBI Taxonomy" id="303371"/>
    <lineage>
        <taxon>Eukaryota</taxon>
        <taxon>Sar</taxon>
        <taxon>Stramenopiles</taxon>
        <taxon>Ochrophyta</taxon>
        <taxon>PX clade</taxon>
        <taxon>Xanthophyceae</taxon>
        <taxon>Tribonematales</taxon>
        <taxon>Tribonemataceae</taxon>
        <taxon>Tribonema</taxon>
    </lineage>
</organism>
<dbReference type="InterPro" id="IPR040072">
    <property type="entry name" value="Methyltransferase_A"/>
</dbReference>
<name>A0A835Z3N5_9STRA</name>
<dbReference type="Proteomes" id="UP000664859">
    <property type="component" value="Unassembled WGS sequence"/>
</dbReference>
<dbReference type="GO" id="GO:0046872">
    <property type="term" value="F:metal ion binding"/>
    <property type="evidence" value="ECO:0007669"/>
    <property type="project" value="UniProtKB-KW"/>
</dbReference>
<dbReference type="InterPro" id="IPR007197">
    <property type="entry name" value="rSAM"/>
</dbReference>
<evidence type="ECO:0000256" key="9">
    <source>
        <dbReference type="ARBA" id="ARBA00023004"/>
    </source>
</evidence>
<evidence type="ECO:0000313" key="12">
    <source>
        <dbReference type="EMBL" id="KAG5186241.1"/>
    </source>
</evidence>
<dbReference type="GO" id="GO:0008173">
    <property type="term" value="F:RNA methyltransferase activity"/>
    <property type="evidence" value="ECO:0007669"/>
    <property type="project" value="InterPro"/>
</dbReference>
<dbReference type="CDD" id="cd01335">
    <property type="entry name" value="Radical_SAM"/>
    <property type="match status" value="1"/>
</dbReference>
<dbReference type="AlphaFoldDB" id="A0A835Z3N5"/>
<gene>
    <name evidence="12" type="ORF">JKP88DRAFT_260963</name>
</gene>
<dbReference type="InterPro" id="IPR004383">
    <property type="entry name" value="rRNA_lsu_MTrfase_RlmN/Cfr"/>
</dbReference>
<keyword evidence="6" id="KW-0808">Transferase</keyword>
<keyword evidence="8" id="KW-0479">Metal-binding</keyword>
<dbReference type="Pfam" id="PF04055">
    <property type="entry name" value="Radical_SAM"/>
    <property type="match status" value="1"/>
</dbReference>
<evidence type="ECO:0000259" key="11">
    <source>
        <dbReference type="PROSITE" id="PS51918"/>
    </source>
</evidence>
<evidence type="ECO:0000256" key="6">
    <source>
        <dbReference type="ARBA" id="ARBA00022679"/>
    </source>
</evidence>
<accession>A0A835Z3N5</accession>
<dbReference type="InterPro" id="IPR058240">
    <property type="entry name" value="rSAM_sf"/>
</dbReference>
<dbReference type="PROSITE" id="PS51918">
    <property type="entry name" value="RADICAL_SAM"/>
    <property type="match status" value="1"/>
</dbReference>
<keyword evidence="5" id="KW-0489">Methyltransferase</keyword>
<dbReference type="GO" id="GO:0070475">
    <property type="term" value="P:rRNA base methylation"/>
    <property type="evidence" value="ECO:0007669"/>
    <property type="project" value="TreeGrafter"/>
</dbReference>
<dbReference type="SFLD" id="SFLDF00275">
    <property type="entry name" value="adenosine_C2_methyltransferase"/>
    <property type="match status" value="1"/>
</dbReference>
<comment type="cofactor">
    <cofactor evidence="1">
        <name>[4Fe-4S] cluster</name>
        <dbReference type="ChEBI" id="CHEBI:49883"/>
    </cofactor>
</comment>
<evidence type="ECO:0000313" key="13">
    <source>
        <dbReference type="Proteomes" id="UP000664859"/>
    </source>
</evidence>
<dbReference type="EMBL" id="JAFCMP010000112">
    <property type="protein sequence ID" value="KAG5186241.1"/>
    <property type="molecule type" value="Genomic_DNA"/>
</dbReference>
<dbReference type="OrthoDB" id="538249at2759"/>